<gene>
    <name evidence="1" type="ORF">Cs308_0707</name>
</gene>
<organism evidence="1 2">
    <name type="scientific">Candidatus Chlamydia sanziniae</name>
    <dbReference type="NCBI Taxonomy" id="1806891"/>
    <lineage>
        <taxon>Bacteria</taxon>
        <taxon>Pseudomonadati</taxon>
        <taxon>Chlamydiota</taxon>
        <taxon>Chlamydiia</taxon>
        <taxon>Chlamydiales</taxon>
        <taxon>Chlamydiaceae</taxon>
        <taxon>Chlamydia/Chlamydophila group</taxon>
        <taxon>Chlamydia</taxon>
    </lineage>
</organism>
<accession>A0A1A9HW01</accession>
<keyword evidence="2" id="KW-1185">Reference proteome</keyword>
<dbReference type="KEGG" id="csaz:Cs308_0707"/>
<dbReference type="AlphaFoldDB" id="A0A1A9HW01"/>
<reference evidence="1 2" key="1">
    <citation type="submission" date="2016-03" db="EMBL/GenBank/DDBJ databases">
        <title>Culture-independent genomics supports pathogen discovery for uncultivable bacteria within the genus Chlamydia.</title>
        <authorList>
            <person name="Taylor-Brown A."/>
            <person name="Bachmann N.L."/>
            <person name="Borel N."/>
            <person name="Polkinghorne A."/>
        </authorList>
    </citation>
    <scope>NUCLEOTIDE SEQUENCE [LARGE SCALE GENOMIC DNA]</scope>
    <source>
        <strain evidence="1 2">2742-308</strain>
    </source>
</reference>
<name>A0A1A9HW01_9CHLA</name>
<proteinExistence type="predicted"/>
<protein>
    <submittedName>
        <fullName evidence="1">Uncharacterized protein</fullName>
    </submittedName>
</protein>
<sequence length="133" mass="15300">MSGCFEPTLSSFTEYIDTEYTSAAQLDIEQGSMHEVFGQQVIVSWTLPSRMRKCLPATLYLWVYYGNGTVEKLIYEVNQLAGYRVYCLKGHNYEEMQGIVSYHITLCSGDKEIVSRRHHLWMEVISVDNSSLL</sequence>
<dbReference type="STRING" id="1806891.Cs308_0707"/>
<evidence type="ECO:0000313" key="1">
    <source>
        <dbReference type="EMBL" id="ANH78877.1"/>
    </source>
</evidence>
<dbReference type="EMBL" id="CP014639">
    <property type="protein sequence ID" value="ANH78877.1"/>
    <property type="molecule type" value="Genomic_DNA"/>
</dbReference>
<dbReference type="PATRIC" id="fig|1806891.3.peg.699"/>
<evidence type="ECO:0000313" key="2">
    <source>
        <dbReference type="Proteomes" id="UP000078162"/>
    </source>
</evidence>
<dbReference type="Proteomes" id="UP000078162">
    <property type="component" value="Chromosome"/>
</dbReference>